<protein>
    <recommendedName>
        <fullName evidence="3">CCHC-type domain-containing protein</fullName>
    </recommendedName>
</protein>
<organism evidence="4 5">
    <name type="scientific">Oryctolagus cuniculus</name>
    <name type="common">Rabbit</name>
    <dbReference type="NCBI Taxonomy" id="9986"/>
    <lineage>
        <taxon>Eukaryota</taxon>
        <taxon>Metazoa</taxon>
        <taxon>Chordata</taxon>
        <taxon>Craniata</taxon>
        <taxon>Vertebrata</taxon>
        <taxon>Euteleostomi</taxon>
        <taxon>Mammalia</taxon>
        <taxon>Eutheria</taxon>
        <taxon>Euarchontoglires</taxon>
        <taxon>Glires</taxon>
        <taxon>Lagomorpha</taxon>
        <taxon>Leporidae</taxon>
        <taxon>Oryctolagus</taxon>
    </lineage>
</organism>
<feature type="domain" description="CCHC-type" evidence="3">
    <location>
        <begin position="331"/>
        <end position="345"/>
    </location>
</feature>
<dbReference type="Pfam" id="PF02093">
    <property type="entry name" value="Gag_p30"/>
    <property type="match status" value="1"/>
</dbReference>
<dbReference type="PROSITE" id="PS50158">
    <property type="entry name" value="ZF_CCHC"/>
    <property type="match status" value="2"/>
</dbReference>
<dbReference type="InterPro" id="IPR003036">
    <property type="entry name" value="Gag_P30"/>
</dbReference>
<reference evidence="4 5" key="1">
    <citation type="journal article" date="2011" name="Nature">
        <title>A high-resolution map of human evolutionary constraint using 29 mammals.</title>
        <authorList>
            <person name="Lindblad-Toh K."/>
            <person name="Garber M."/>
            <person name="Zuk O."/>
            <person name="Lin M.F."/>
            <person name="Parker B.J."/>
            <person name="Washietl S."/>
            <person name="Kheradpour P."/>
            <person name="Ernst J."/>
            <person name="Jordan G."/>
            <person name="Mauceli E."/>
            <person name="Ward L.D."/>
            <person name="Lowe C.B."/>
            <person name="Holloway A.K."/>
            <person name="Clamp M."/>
            <person name="Gnerre S."/>
            <person name="Alfoldi J."/>
            <person name="Beal K."/>
            <person name="Chang J."/>
            <person name="Clawson H."/>
            <person name="Cuff J."/>
            <person name="Di Palma F."/>
            <person name="Fitzgerald S."/>
            <person name="Flicek P."/>
            <person name="Guttman M."/>
            <person name="Hubisz M.J."/>
            <person name="Jaffe D.B."/>
            <person name="Jungreis I."/>
            <person name="Kent W.J."/>
            <person name="Kostka D."/>
            <person name="Lara M."/>
            <person name="Martins A.L."/>
            <person name="Massingham T."/>
            <person name="Moltke I."/>
            <person name="Raney B.J."/>
            <person name="Rasmussen M.D."/>
            <person name="Robinson J."/>
            <person name="Stark A."/>
            <person name="Vilella A.J."/>
            <person name="Wen J."/>
            <person name="Xie X."/>
            <person name="Zody M.C."/>
            <person name="Baldwin J."/>
            <person name="Bloom T."/>
            <person name="Chin C.W."/>
            <person name="Heiman D."/>
            <person name="Nicol R."/>
            <person name="Nusbaum C."/>
            <person name="Young S."/>
            <person name="Wilkinson J."/>
            <person name="Worley K.C."/>
            <person name="Kovar C.L."/>
            <person name="Muzny D.M."/>
            <person name="Gibbs R.A."/>
            <person name="Cree A."/>
            <person name="Dihn H.H."/>
            <person name="Fowler G."/>
            <person name="Jhangiani S."/>
            <person name="Joshi V."/>
            <person name="Lee S."/>
            <person name="Lewis L.R."/>
            <person name="Nazareth L.V."/>
            <person name="Okwuonu G."/>
            <person name="Santibanez J."/>
            <person name="Warren W.C."/>
            <person name="Mardis E.R."/>
            <person name="Weinstock G.M."/>
            <person name="Wilson R.K."/>
            <person name="Delehaunty K."/>
            <person name="Dooling D."/>
            <person name="Fronik C."/>
            <person name="Fulton L."/>
            <person name="Fulton B."/>
            <person name="Graves T."/>
            <person name="Minx P."/>
            <person name="Sodergren E."/>
            <person name="Birney E."/>
            <person name="Margulies E.H."/>
            <person name="Herrero J."/>
            <person name="Green E.D."/>
            <person name="Haussler D."/>
            <person name="Siepel A."/>
            <person name="Goldman N."/>
            <person name="Pollard K.S."/>
            <person name="Pedersen J.S."/>
            <person name="Lander E.S."/>
            <person name="Kellis M."/>
        </authorList>
    </citation>
    <scope>NUCLEOTIDE SEQUENCE [LARGE SCALE GENOMIC DNA]</scope>
    <source>
        <strain evidence="4 5">Thorbecke inbred</strain>
    </source>
</reference>
<dbReference type="GO" id="GO:0019068">
    <property type="term" value="P:virion assembly"/>
    <property type="evidence" value="ECO:0007669"/>
    <property type="project" value="InterPro"/>
</dbReference>
<reference evidence="4" key="3">
    <citation type="submission" date="2025-09" db="UniProtKB">
        <authorList>
            <consortium name="Ensembl"/>
        </authorList>
    </citation>
    <scope>IDENTIFICATION</scope>
    <source>
        <strain evidence="4">Thorbecke</strain>
    </source>
</reference>
<dbReference type="Gene3D" id="1.10.375.10">
    <property type="entry name" value="Human Immunodeficiency Virus Type 1 Capsid Protein"/>
    <property type="match status" value="1"/>
</dbReference>
<dbReference type="SMART" id="SM00343">
    <property type="entry name" value="ZnF_C2HC"/>
    <property type="match status" value="2"/>
</dbReference>
<dbReference type="PANTHER" id="PTHR33166">
    <property type="entry name" value="GAG_P30 DOMAIN-CONTAINING PROTEIN"/>
    <property type="match status" value="1"/>
</dbReference>
<dbReference type="InParanoid" id="A0A5F9CXA2"/>
<dbReference type="EMBL" id="AAGW02014996">
    <property type="status" value="NOT_ANNOTATED_CDS"/>
    <property type="molecule type" value="Genomic_DNA"/>
</dbReference>
<dbReference type="Pfam" id="PF00098">
    <property type="entry name" value="zf-CCHC"/>
    <property type="match status" value="2"/>
</dbReference>
<dbReference type="InterPro" id="IPR001878">
    <property type="entry name" value="Znf_CCHC"/>
</dbReference>
<sequence length="363" mass="40807">MPTAPRPPPFNPLYSAKPVSSPVGITQSGAPFQLTGESLYPLREVVSRTGTIRVHVSFTLSDFAVCKEKMGKFSEDPSRFTDEFQAITLAYDLNWNDIHLILTTCCMAEEKLCIWIEAQRHAHEMSVQYSDNFVVAALAVPHDAPEWCHQKGELSSQLRDYMVACLLAGMRRCGVKSVDYEKIKEVVQGPNENPAMFQGQLVEAVRRYTNIDPESPEGWVYLSTYFVSQSTSDIRKKLQELAMGSQTPISQLLEVAFQVFNNRIKAEERVPQHGEQAGPQAHQMAMAEPYSPQPRGQPRGSPVQTGRCYRCGRQGHLRKDCLLPRPPPRACSQCNEIGHWRKNCPLLRRERGSTAPLMASSEQ</sequence>
<proteinExistence type="predicted"/>
<keyword evidence="1" id="KW-0862">Zinc</keyword>
<dbReference type="GO" id="GO:0003676">
    <property type="term" value="F:nucleic acid binding"/>
    <property type="evidence" value="ECO:0007669"/>
    <property type="project" value="InterPro"/>
</dbReference>
<dbReference type="SUPFAM" id="SSF47943">
    <property type="entry name" value="Retrovirus capsid protein, N-terminal core domain"/>
    <property type="match status" value="1"/>
</dbReference>
<name>A0A5F9CXA2_RABIT</name>
<dbReference type="SMR" id="A0A5F9CXA2"/>
<keyword evidence="5" id="KW-1185">Reference proteome</keyword>
<dbReference type="GO" id="GO:0008270">
    <property type="term" value="F:zinc ion binding"/>
    <property type="evidence" value="ECO:0007669"/>
    <property type="project" value="UniProtKB-KW"/>
</dbReference>
<keyword evidence="1" id="KW-0863">Zinc-finger</keyword>
<evidence type="ECO:0000256" key="1">
    <source>
        <dbReference type="PROSITE-ProRule" id="PRU00047"/>
    </source>
</evidence>
<feature type="domain" description="CCHC-type" evidence="3">
    <location>
        <begin position="307"/>
        <end position="321"/>
    </location>
</feature>
<evidence type="ECO:0000256" key="2">
    <source>
        <dbReference type="SAM" id="MobiDB-lite"/>
    </source>
</evidence>
<keyword evidence="1" id="KW-0479">Metal-binding</keyword>
<dbReference type="SUPFAM" id="SSF57756">
    <property type="entry name" value="Retrovirus zinc finger-like domains"/>
    <property type="match status" value="1"/>
</dbReference>
<reference evidence="4" key="2">
    <citation type="submission" date="2025-08" db="UniProtKB">
        <authorList>
            <consortium name="Ensembl"/>
        </authorList>
    </citation>
    <scope>IDENTIFICATION</scope>
    <source>
        <strain evidence="4">Thorbecke</strain>
    </source>
</reference>
<accession>A0A5F9CXA2</accession>
<feature type="region of interest" description="Disordered" evidence="2">
    <location>
        <begin position="271"/>
        <end position="304"/>
    </location>
</feature>
<dbReference type="InterPro" id="IPR050462">
    <property type="entry name" value="Retroviral_Gag-Pol_poly"/>
</dbReference>
<evidence type="ECO:0000259" key="3">
    <source>
        <dbReference type="PROSITE" id="PS50158"/>
    </source>
</evidence>
<dbReference type="Ensembl" id="ENSOCUT00000054214.1">
    <property type="protein sequence ID" value="ENSOCUP00000038113.1"/>
    <property type="gene ID" value="ENSOCUG00000034635.1"/>
</dbReference>
<dbReference type="Gene3D" id="4.10.60.10">
    <property type="entry name" value="Zinc finger, CCHC-type"/>
    <property type="match status" value="1"/>
</dbReference>
<dbReference type="InterPro" id="IPR008919">
    <property type="entry name" value="Retrov_capsid_N"/>
</dbReference>
<dbReference type="GeneTree" id="ENSGT00960000186796"/>
<dbReference type="Proteomes" id="UP000001811">
    <property type="component" value="Chromosome 14"/>
</dbReference>
<evidence type="ECO:0000313" key="4">
    <source>
        <dbReference type="Ensembl" id="ENSOCUP00000038113.1"/>
    </source>
</evidence>
<dbReference type="AlphaFoldDB" id="A0A5F9CXA2"/>
<evidence type="ECO:0000313" key="5">
    <source>
        <dbReference type="Proteomes" id="UP000001811"/>
    </source>
</evidence>
<dbReference type="InterPro" id="IPR036875">
    <property type="entry name" value="Znf_CCHC_sf"/>
</dbReference>